<dbReference type="OMA" id="ERPPHPY"/>
<dbReference type="PANTHER" id="PTHR13479">
    <property type="entry name" value="30S RIBOSOMAL PROTEIN S18"/>
    <property type="match status" value="1"/>
</dbReference>
<sequence>MRTIVAKLADQILFSTYRQFFPGCYVATPRAMSTRFWDGKNFTKVEDFSKVDQFDRDKSRDEVESEKILEKLGEDDYRVSPRPTLQAAPRGLKYRKKYIQELESHVKQEEKFSIENIEKILGEMVAAQQQQKKEKTPKGLDEIKDEFSLLKNERPPHPYGSKQKKCIICEYDVHLDYKNVRLLSQFVSNHTGMIYHRGITGLCIPMQKHIASLIKTSRAFGFMPYSNKIMEFQADPDIRQKDRS</sequence>
<accession>A0A8W8IPR2</accession>
<dbReference type="Gene3D" id="4.10.640.10">
    <property type="entry name" value="Ribosomal protein S18"/>
    <property type="match status" value="1"/>
</dbReference>
<dbReference type="RefSeq" id="XP_011448537.2">
    <property type="nucleotide sequence ID" value="XM_011450235.4"/>
</dbReference>
<keyword evidence="5" id="KW-1185">Reference proteome</keyword>
<dbReference type="KEGG" id="crg:105343067"/>
<protein>
    <recommendedName>
        <fullName evidence="6">28S ribosomal protein S18c, mitochondrial</fullName>
    </recommendedName>
</protein>
<dbReference type="SUPFAM" id="SSF46911">
    <property type="entry name" value="Ribosomal protein S18"/>
    <property type="match status" value="1"/>
</dbReference>
<dbReference type="GO" id="GO:0005763">
    <property type="term" value="C:mitochondrial small ribosomal subunit"/>
    <property type="evidence" value="ECO:0007669"/>
    <property type="project" value="TreeGrafter"/>
</dbReference>
<dbReference type="InterPro" id="IPR036870">
    <property type="entry name" value="Ribosomal_bS18_sf"/>
</dbReference>
<evidence type="ECO:0008006" key="6">
    <source>
        <dbReference type="Google" id="ProtNLM"/>
    </source>
</evidence>
<dbReference type="EnsemblMetazoa" id="G15292.3">
    <property type="protein sequence ID" value="G15292.3:cds"/>
    <property type="gene ID" value="G15292"/>
</dbReference>
<dbReference type="Proteomes" id="UP000005408">
    <property type="component" value="Unassembled WGS sequence"/>
</dbReference>
<reference evidence="4" key="1">
    <citation type="submission" date="2022-08" db="UniProtKB">
        <authorList>
            <consortium name="EnsemblMetazoa"/>
        </authorList>
    </citation>
    <scope>IDENTIFICATION</scope>
    <source>
        <strain evidence="4">05x7-T-G4-1.051#20</strain>
    </source>
</reference>
<evidence type="ECO:0000313" key="5">
    <source>
        <dbReference type="Proteomes" id="UP000005408"/>
    </source>
</evidence>
<organism evidence="4 5">
    <name type="scientific">Magallana gigas</name>
    <name type="common">Pacific oyster</name>
    <name type="synonym">Crassostrea gigas</name>
    <dbReference type="NCBI Taxonomy" id="29159"/>
    <lineage>
        <taxon>Eukaryota</taxon>
        <taxon>Metazoa</taxon>
        <taxon>Spiralia</taxon>
        <taxon>Lophotrochozoa</taxon>
        <taxon>Mollusca</taxon>
        <taxon>Bivalvia</taxon>
        <taxon>Autobranchia</taxon>
        <taxon>Pteriomorphia</taxon>
        <taxon>Ostreida</taxon>
        <taxon>Ostreoidea</taxon>
        <taxon>Ostreidae</taxon>
        <taxon>Magallana</taxon>
    </lineage>
</organism>
<comment type="similarity">
    <text evidence="1">Belongs to the bacterial ribosomal protein bS18 family.</text>
</comment>
<proteinExistence type="inferred from homology"/>
<dbReference type="GO" id="GO:0003735">
    <property type="term" value="F:structural constituent of ribosome"/>
    <property type="evidence" value="ECO:0007669"/>
    <property type="project" value="InterPro"/>
</dbReference>
<evidence type="ECO:0000256" key="2">
    <source>
        <dbReference type="ARBA" id="ARBA00022980"/>
    </source>
</evidence>
<dbReference type="OrthoDB" id="10066799at2759"/>
<dbReference type="GO" id="GO:0032543">
    <property type="term" value="P:mitochondrial translation"/>
    <property type="evidence" value="ECO:0007669"/>
    <property type="project" value="TreeGrafter"/>
</dbReference>
<evidence type="ECO:0000313" key="4">
    <source>
        <dbReference type="EnsemblMetazoa" id="G15292.3:cds"/>
    </source>
</evidence>
<name>A0A8W8IPR2_MAGGI</name>
<dbReference type="GeneID" id="105343067"/>
<dbReference type="PANTHER" id="PTHR13479:SF40">
    <property type="entry name" value="SMALL RIBOSOMAL SUBUNIT PROTEIN BS18M"/>
    <property type="match status" value="1"/>
</dbReference>
<dbReference type="Pfam" id="PF01084">
    <property type="entry name" value="Ribosomal_S18"/>
    <property type="match status" value="1"/>
</dbReference>
<evidence type="ECO:0000256" key="3">
    <source>
        <dbReference type="ARBA" id="ARBA00023274"/>
    </source>
</evidence>
<dbReference type="GO" id="GO:0070181">
    <property type="term" value="F:small ribosomal subunit rRNA binding"/>
    <property type="evidence" value="ECO:0007669"/>
    <property type="project" value="TreeGrafter"/>
</dbReference>
<evidence type="ECO:0000256" key="1">
    <source>
        <dbReference type="ARBA" id="ARBA00005589"/>
    </source>
</evidence>
<keyword evidence="3" id="KW-0687">Ribonucleoprotein</keyword>
<dbReference type="InterPro" id="IPR001648">
    <property type="entry name" value="Ribosomal_bS18"/>
</dbReference>
<dbReference type="AlphaFoldDB" id="A0A8W8IPR2"/>
<keyword evidence="2" id="KW-0689">Ribosomal protein</keyword>